<evidence type="ECO:0000256" key="1">
    <source>
        <dbReference type="ARBA" id="ARBA00007116"/>
    </source>
</evidence>
<dbReference type="GO" id="GO:0005840">
    <property type="term" value="C:ribosome"/>
    <property type="evidence" value="ECO:0007669"/>
    <property type="project" value="UniProtKB-KW"/>
</dbReference>
<gene>
    <name evidence="4" type="ORF">Fot_09151</name>
</gene>
<proteinExistence type="inferred from homology"/>
<dbReference type="EMBL" id="JBFOLJ010000003">
    <property type="protein sequence ID" value="KAL2547621.1"/>
    <property type="molecule type" value="Genomic_DNA"/>
</dbReference>
<sequence>MDLRDFPSSLSASFSRLSHLPQFTISELAAVATIANQPITLLTVNQSCSRRLFRTGNFHHIACSNSVIAVVMYKRMFNYDLDEMANYLYIIAQIVSASIAGDMVLAAAYAHELPRYGLEVGLTNYAADMVAS</sequence>
<evidence type="ECO:0000256" key="2">
    <source>
        <dbReference type="ARBA" id="ARBA00022980"/>
    </source>
</evidence>
<dbReference type="InterPro" id="IPR005485">
    <property type="entry name" value="Rbsml_uL18_euk_arch"/>
</dbReference>
<evidence type="ECO:0000256" key="3">
    <source>
        <dbReference type="ARBA" id="ARBA00023274"/>
    </source>
</evidence>
<comment type="caution">
    <text evidence="4">The sequence shown here is derived from an EMBL/GenBank/DDBJ whole genome shotgun (WGS) entry which is preliminary data.</text>
</comment>
<organism evidence="4 5">
    <name type="scientific">Forsythia ovata</name>
    <dbReference type="NCBI Taxonomy" id="205694"/>
    <lineage>
        <taxon>Eukaryota</taxon>
        <taxon>Viridiplantae</taxon>
        <taxon>Streptophyta</taxon>
        <taxon>Embryophyta</taxon>
        <taxon>Tracheophyta</taxon>
        <taxon>Spermatophyta</taxon>
        <taxon>Magnoliopsida</taxon>
        <taxon>eudicotyledons</taxon>
        <taxon>Gunneridae</taxon>
        <taxon>Pentapetalae</taxon>
        <taxon>asterids</taxon>
        <taxon>lamiids</taxon>
        <taxon>Lamiales</taxon>
        <taxon>Oleaceae</taxon>
        <taxon>Forsythieae</taxon>
        <taxon>Forsythia</taxon>
    </lineage>
</organism>
<evidence type="ECO:0000313" key="5">
    <source>
        <dbReference type="Proteomes" id="UP001604277"/>
    </source>
</evidence>
<keyword evidence="2" id="KW-0689">Ribosomal protein</keyword>
<name>A0ABD1WD66_9LAMI</name>
<dbReference type="Pfam" id="PF17144">
    <property type="entry name" value="Ribosomal_L5e"/>
    <property type="match status" value="1"/>
</dbReference>
<protein>
    <submittedName>
        <fullName evidence="4">Uncharacterized protein</fullName>
    </submittedName>
</protein>
<accession>A0ABD1WD66</accession>
<dbReference type="SUPFAM" id="SSF53137">
    <property type="entry name" value="Translational machinery components"/>
    <property type="match status" value="1"/>
</dbReference>
<dbReference type="PANTHER" id="PTHR23410:SF12">
    <property type="entry name" value="LARGE RIBOSOMAL SUBUNIT PROTEIN UL18"/>
    <property type="match status" value="1"/>
</dbReference>
<dbReference type="Proteomes" id="UP001604277">
    <property type="component" value="Unassembled WGS sequence"/>
</dbReference>
<reference evidence="5" key="1">
    <citation type="submission" date="2024-07" db="EMBL/GenBank/DDBJ databases">
        <title>Two chromosome-level genome assemblies of Korean endemic species Abeliophyllum distichum and Forsythia ovata (Oleaceae).</title>
        <authorList>
            <person name="Jang H."/>
        </authorList>
    </citation>
    <scope>NUCLEOTIDE SEQUENCE [LARGE SCALE GENOMIC DNA]</scope>
</reference>
<comment type="similarity">
    <text evidence="1">Belongs to the universal ribosomal protein uL18 family.</text>
</comment>
<dbReference type="AlphaFoldDB" id="A0ABD1WD66"/>
<keyword evidence="3" id="KW-0687">Ribonucleoprotein</keyword>
<keyword evidence="5" id="KW-1185">Reference proteome</keyword>
<evidence type="ECO:0000313" key="4">
    <source>
        <dbReference type="EMBL" id="KAL2547621.1"/>
    </source>
</evidence>
<dbReference type="PANTHER" id="PTHR23410">
    <property type="entry name" value="RIBOSOMAL PROTEIN L5-RELATED"/>
    <property type="match status" value="1"/>
</dbReference>
<dbReference type="GO" id="GO:1990904">
    <property type="term" value="C:ribonucleoprotein complex"/>
    <property type="evidence" value="ECO:0007669"/>
    <property type="project" value="UniProtKB-KW"/>
</dbReference>
<dbReference type="Gene3D" id="3.30.420.100">
    <property type="match status" value="1"/>
</dbReference>